<dbReference type="EMBL" id="ML213505">
    <property type="protein sequence ID" value="TFK54807.1"/>
    <property type="molecule type" value="Genomic_DNA"/>
</dbReference>
<dbReference type="OrthoDB" id="2639189at2759"/>
<organism evidence="3 4">
    <name type="scientific">Heliocybe sulcata</name>
    <dbReference type="NCBI Taxonomy" id="5364"/>
    <lineage>
        <taxon>Eukaryota</taxon>
        <taxon>Fungi</taxon>
        <taxon>Dikarya</taxon>
        <taxon>Basidiomycota</taxon>
        <taxon>Agaricomycotina</taxon>
        <taxon>Agaricomycetes</taxon>
        <taxon>Gloeophyllales</taxon>
        <taxon>Gloeophyllaceae</taxon>
        <taxon>Heliocybe</taxon>
    </lineage>
</organism>
<name>A0A5C3ND44_9AGAM</name>
<evidence type="ECO:0000313" key="3">
    <source>
        <dbReference type="EMBL" id="TFK54807.1"/>
    </source>
</evidence>
<keyword evidence="4" id="KW-1185">Reference proteome</keyword>
<dbReference type="InterPro" id="IPR040898">
    <property type="entry name" value="CxC6"/>
</dbReference>
<evidence type="ECO:0000256" key="1">
    <source>
        <dbReference type="SAM" id="MobiDB-lite"/>
    </source>
</evidence>
<dbReference type="Proteomes" id="UP000305948">
    <property type="component" value="Unassembled WGS sequence"/>
</dbReference>
<feature type="non-terminal residue" evidence="3">
    <location>
        <position position="1"/>
    </location>
</feature>
<dbReference type="Pfam" id="PF18721">
    <property type="entry name" value="CxC6"/>
    <property type="match status" value="1"/>
</dbReference>
<proteinExistence type="predicted"/>
<evidence type="ECO:0000259" key="2">
    <source>
        <dbReference type="Pfam" id="PF18721"/>
    </source>
</evidence>
<protein>
    <recommendedName>
        <fullName evidence="2">CxC6 like cysteine cluster associated with KDZ domain-containing protein</fullName>
    </recommendedName>
</protein>
<accession>A0A5C3ND44</accession>
<reference evidence="3 4" key="1">
    <citation type="journal article" date="2019" name="Nat. Ecol. Evol.">
        <title>Megaphylogeny resolves global patterns of mushroom evolution.</title>
        <authorList>
            <person name="Varga T."/>
            <person name="Krizsan K."/>
            <person name="Foldi C."/>
            <person name="Dima B."/>
            <person name="Sanchez-Garcia M."/>
            <person name="Sanchez-Ramirez S."/>
            <person name="Szollosi G.J."/>
            <person name="Szarkandi J.G."/>
            <person name="Papp V."/>
            <person name="Albert L."/>
            <person name="Andreopoulos W."/>
            <person name="Angelini C."/>
            <person name="Antonin V."/>
            <person name="Barry K.W."/>
            <person name="Bougher N.L."/>
            <person name="Buchanan P."/>
            <person name="Buyck B."/>
            <person name="Bense V."/>
            <person name="Catcheside P."/>
            <person name="Chovatia M."/>
            <person name="Cooper J."/>
            <person name="Damon W."/>
            <person name="Desjardin D."/>
            <person name="Finy P."/>
            <person name="Geml J."/>
            <person name="Haridas S."/>
            <person name="Hughes K."/>
            <person name="Justo A."/>
            <person name="Karasinski D."/>
            <person name="Kautmanova I."/>
            <person name="Kiss B."/>
            <person name="Kocsube S."/>
            <person name="Kotiranta H."/>
            <person name="LaButti K.M."/>
            <person name="Lechner B.E."/>
            <person name="Liimatainen K."/>
            <person name="Lipzen A."/>
            <person name="Lukacs Z."/>
            <person name="Mihaltcheva S."/>
            <person name="Morgado L.N."/>
            <person name="Niskanen T."/>
            <person name="Noordeloos M.E."/>
            <person name="Ohm R.A."/>
            <person name="Ortiz-Santana B."/>
            <person name="Ovrebo C."/>
            <person name="Racz N."/>
            <person name="Riley R."/>
            <person name="Savchenko A."/>
            <person name="Shiryaev A."/>
            <person name="Soop K."/>
            <person name="Spirin V."/>
            <person name="Szebenyi C."/>
            <person name="Tomsovsky M."/>
            <person name="Tulloss R.E."/>
            <person name="Uehling J."/>
            <person name="Grigoriev I.V."/>
            <person name="Vagvolgyi C."/>
            <person name="Papp T."/>
            <person name="Martin F.M."/>
            <person name="Miettinen O."/>
            <person name="Hibbett D.S."/>
            <person name="Nagy L.G."/>
        </authorList>
    </citation>
    <scope>NUCLEOTIDE SEQUENCE [LARGE SCALE GENOMIC DNA]</scope>
    <source>
        <strain evidence="3 4">OMC1185</strain>
    </source>
</reference>
<sequence length="332" mass="38158">LSEKVHALVTDGLTIGHPCCNVRHCDRPLLSNRDHYCSDHAYREQICAVEYCEQPVESDFKTCSDLNHRALEAHYKNRNKAMFQLKARMHRAQVAHPNDASAAEAPLDETEHAELPKGAQDVRNKADMEKDQGKPETGNRKLHLLFGRRRTHNEQIMVRPCGIIIQRATFFGSETVTQVVDMIKKTFKTRNSQPETIFYDNNCGVYKHLEATGDPINRQIGLPVDVFHWECKHKKSNIECSYHCNPHAFPELIAEDGRSWVFNSSAAEQTNVWLGGYHAIIREMNVVLYNFFLDEIIMRRNEKMIKKLEQGDVLVGTIPNAHFTDVDEDLYK</sequence>
<gene>
    <name evidence="3" type="ORF">OE88DRAFT_1778248</name>
</gene>
<feature type="compositionally biased region" description="Basic and acidic residues" evidence="1">
    <location>
        <begin position="109"/>
        <end position="138"/>
    </location>
</feature>
<dbReference type="AlphaFoldDB" id="A0A5C3ND44"/>
<evidence type="ECO:0000313" key="4">
    <source>
        <dbReference type="Proteomes" id="UP000305948"/>
    </source>
</evidence>
<feature type="region of interest" description="Disordered" evidence="1">
    <location>
        <begin position="94"/>
        <end position="138"/>
    </location>
</feature>
<feature type="domain" description="CxC6 like cysteine cluster associated with KDZ" evidence="2">
    <location>
        <begin position="9"/>
        <end position="74"/>
    </location>
</feature>